<keyword evidence="2" id="KW-0129">CBS domain</keyword>
<evidence type="ECO:0000256" key="1">
    <source>
        <dbReference type="ARBA" id="ARBA00022737"/>
    </source>
</evidence>
<keyword evidence="5" id="KW-1185">Reference proteome</keyword>
<dbReference type="PANTHER" id="PTHR48108">
    <property type="entry name" value="CBS DOMAIN-CONTAINING PROTEIN CBSX2, CHLOROPLASTIC"/>
    <property type="match status" value="1"/>
</dbReference>
<dbReference type="AlphaFoldDB" id="A0A7K3M0I3"/>
<dbReference type="RefSeq" id="WP_162449510.1">
    <property type="nucleotide sequence ID" value="NZ_WLZY01000002.1"/>
</dbReference>
<feature type="domain" description="CBS" evidence="3">
    <location>
        <begin position="10"/>
        <end position="65"/>
    </location>
</feature>
<dbReference type="Pfam" id="PF00571">
    <property type="entry name" value="CBS"/>
    <property type="match status" value="2"/>
</dbReference>
<keyword evidence="1" id="KW-0677">Repeat</keyword>
<name>A0A7K3M0I3_9ACTN</name>
<reference evidence="4 5" key="1">
    <citation type="submission" date="2019-11" db="EMBL/GenBank/DDBJ databases">
        <authorList>
            <person name="Li X.-J."/>
            <person name="Feng X.-M."/>
        </authorList>
    </citation>
    <scope>NUCLEOTIDE SEQUENCE [LARGE SCALE GENOMIC DNA]</scope>
    <source>
        <strain evidence="4 5">XMNu-373</strain>
    </source>
</reference>
<proteinExistence type="predicted"/>
<organism evidence="4 5">
    <name type="scientific">Phytoactinopolyspora mesophila</name>
    <dbReference type="NCBI Taxonomy" id="2650750"/>
    <lineage>
        <taxon>Bacteria</taxon>
        <taxon>Bacillati</taxon>
        <taxon>Actinomycetota</taxon>
        <taxon>Actinomycetes</taxon>
        <taxon>Jiangellales</taxon>
        <taxon>Jiangellaceae</taxon>
        <taxon>Phytoactinopolyspora</taxon>
    </lineage>
</organism>
<dbReference type="EMBL" id="WLZY01000002">
    <property type="protein sequence ID" value="NDL56803.1"/>
    <property type="molecule type" value="Genomic_DNA"/>
</dbReference>
<dbReference type="InterPro" id="IPR000644">
    <property type="entry name" value="CBS_dom"/>
</dbReference>
<dbReference type="PANTHER" id="PTHR48108:SF34">
    <property type="entry name" value="CBS DOMAIN-CONTAINING PROTEIN YHCV"/>
    <property type="match status" value="1"/>
</dbReference>
<protein>
    <submittedName>
        <fullName evidence="4">CBS domain-containing protein</fullName>
    </submittedName>
</protein>
<feature type="domain" description="CBS" evidence="3">
    <location>
        <begin position="77"/>
        <end position="132"/>
    </location>
</feature>
<dbReference type="InterPro" id="IPR051462">
    <property type="entry name" value="CBS_domain-containing"/>
</dbReference>
<evidence type="ECO:0000313" key="5">
    <source>
        <dbReference type="Proteomes" id="UP000460435"/>
    </source>
</evidence>
<evidence type="ECO:0000256" key="2">
    <source>
        <dbReference type="PROSITE-ProRule" id="PRU00703"/>
    </source>
</evidence>
<evidence type="ECO:0000313" key="4">
    <source>
        <dbReference type="EMBL" id="NDL56803.1"/>
    </source>
</evidence>
<dbReference type="PROSITE" id="PS51371">
    <property type="entry name" value="CBS"/>
    <property type="match status" value="2"/>
</dbReference>
<dbReference type="Gene3D" id="3.10.580.10">
    <property type="entry name" value="CBS-domain"/>
    <property type="match status" value="1"/>
</dbReference>
<dbReference type="CDD" id="cd04622">
    <property type="entry name" value="CBS_pair_HRP1_like"/>
    <property type="match status" value="1"/>
</dbReference>
<dbReference type="SMART" id="SM00116">
    <property type="entry name" value="CBS"/>
    <property type="match status" value="2"/>
</dbReference>
<gene>
    <name evidence="4" type="ORF">F7O44_06930</name>
</gene>
<sequence>MAAKTIREVMTGGPTTVEAGAPISQVAQIMRDEGIGDVLVTDSTGLMGVVTDRDIVVRALAGDAGGDPRNTTVGDICSRELVTVNADADIDEAIRLMRTHAMRRLPVVDGGQLTGIVSIGDLAVDQDRRSALADISMTAPNS</sequence>
<dbReference type="SUPFAM" id="SSF54631">
    <property type="entry name" value="CBS-domain pair"/>
    <property type="match status" value="1"/>
</dbReference>
<accession>A0A7K3M0I3</accession>
<comment type="caution">
    <text evidence="4">The sequence shown here is derived from an EMBL/GenBank/DDBJ whole genome shotgun (WGS) entry which is preliminary data.</text>
</comment>
<dbReference type="InterPro" id="IPR046342">
    <property type="entry name" value="CBS_dom_sf"/>
</dbReference>
<evidence type="ECO:0000259" key="3">
    <source>
        <dbReference type="PROSITE" id="PS51371"/>
    </source>
</evidence>
<dbReference type="Proteomes" id="UP000460435">
    <property type="component" value="Unassembled WGS sequence"/>
</dbReference>